<sequence length="251" mass="28165">MDARGTAPVGALPNVVIIGAMKCGTTSLHRYLDLHPDVAMSRRKELNFFVGCADGELDWARGNWWRGPAWYATQFDATAAVRGEASPGYTSPSHPEVAGRLAALIPDARLVYAVRDPVDRAVSQYSHHRREGAETREPEEALLDPGSQYVARGRYLERLSPFLSAGLGDRVTVVAQEQLRDRPRPTMRRLFSCLGIDDDYWSPAMEERRNTAPEQPGDLSGRVRDRLREAFRDDAQRLRDVTGEDFPEWSV</sequence>
<reference evidence="2 3" key="1">
    <citation type="submission" date="2019-06" db="EMBL/GenBank/DDBJ databases">
        <title>Sequencing the genomes of 1000 actinobacteria strains.</title>
        <authorList>
            <person name="Klenk H.-P."/>
        </authorList>
    </citation>
    <scope>NUCLEOTIDE SEQUENCE [LARGE SCALE GENOMIC DNA]</scope>
    <source>
        <strain evidence="2 3">DSM 46837</strain>
    </source>
</reference>
<dbReference type="Pfam" id="PF13469">
    <property type="entry name" value="Sulfotransfer_3"/>
    <property type="match status" value="1"/>
</dbReference>
<dbReference type="PANTHER" id="PTHR10605">
    <property type="entry name" value="HEPARAN SULFATE SULFOTRANSFERASE"/>
    <property type="match status" value="1"/>
</dbReference>
<protein>
    <submittedName>
        <fullName evidence="2">Sulfotransferase family protein</fullName>
    </submittedName>
</protein>
<keyword evidence="1 2" id="KW-0808">Transferase</keyword>
<dbReference type="OrthoDB" id="4508169at2"/>
<evidence type="ECO:0000313" key="2">
    <source>
        <dbReference type="EMBL" id="TQN42800.1"/>
    </source>
</evidence>
<keyword evidence="3" id="KW-1185">Reference proteome</keyword>
<proteinExistence type="predicted"/>
<dbReference type="RefSeq" id="WP_142025391.1">
    <property type="nucleotide sequence ID" value="NZ_VFQE01000001.1"/>
</dbReference>
<dbReference type="InterPro" id="IPR037359">
    <property type="entry name" value="NST/OST"/>
</dbReference>
<dbReference type="GO" id="GO:0008146">
    <property type="term" value="F:sulfotransferase activity"/>
    <property type="evidence" value="ECO:0007669"/>
    <property type="project" value="InterPro"/>
</dbReference>
<comment type="caution">
    <text evidence="2">The sequence shown here is derived from an EMBL/GenBank/DDBJ whole genome shotgun (WGS) entry which is preliminary data.</text>
</comment>
<evidence type="ECO:0000256" key="1">
    <source>
        <dbReference type="ARBA" id="ARBA00022679"/>
    </source>
</evidence>
<dbReference type="EMBL" id="VFQE01000001">
    <property type="protein sequence ID" value="TQN42800.1"/>
    <property type="molecule type" value="Genomic_DNA"/>
</dbReference>
<dbReference type="Proteomes" id="UP000319865">
    <property type="component" value="Unassembled WGS sequence"/>
</dbReference>
<dbReference type="Gene3D" id="3.40.50.300">
    <property type="entry name" value="P-loop containing nucleotide triphosphate hydrolases"/>
    <property type="match status" value="1"/>
</dbReference>
<organism evidence="2 3">
    <name type="scientific">Blastococcus colisei</name>
    <dbReference type="NCBI Taxonomy" id="1564162"/>
    <lineage>
        <taxon>Bacteria</taxon>
        <taxon>Bacillati</taxon>
        <taxon>Actinomycetota</taxon>
        <taxon>Actinomycetes</taxon>
        <taxon>Geodermatophilales</taxon>
        <taxon>Geodermatophilaceae</taxon>
        <taxon>Blastococcus</taxon>
    </lineage>
</organism>
<accession>A0A543PFE4</accession>
<evidence type="ECO:0000313" key="3">
    <source>
        <dbReference type="Proteomes" id="UP000319865"/>
    </source>
</evidence>
<gene>
    <name evidence="2" type="ORF">FHU33_2208</name>
</gene>
<dbReference type="AlphaFoldDB" id="A0A543PFE4"/>
<name>A0A543PFE4_9ACTN</name>
<dbReference type="SUPFAM" id="SSF52540">
    <property type="entry name" value="P-loop containing nucleoside triphosphate hydrolases"/>
    <property type="match status" value="1"/>
</dbReference>
<dbReference type="PANTHER" id="PTHR10605:SF56">
    <property type="entry name" value="BIFUNCTIONAL HEPARAN SULFATE N-DEACETYLASE_N-SULFOTRANSFERASE"/>
    <property type="match status" value="1"/>
</dbReference>
<dbReference type="InterPro" id="IPR027417">
    <property type="entry name" value="P-loop_NTPase"/>
</dbReference>